<evidence type="ECO:0000313" key="2">
    <source>
        <dbReference type="Proteomes" id="UP000012073"/>
    </source>
</evidence>
<keyword evidence="2" id="KW-1185">Reference proteome</keyword>
<dbReference type="RefSeq" id="XP_005718327.1">
    <property type="nucleotide sequence ID" value="XM_005718270.1"/>
</dbReference>
<name>R7QK31_CHOCR</name>
<dbReference type="GeneID" id="17326040"/>
<evidence type="ECO:0000313" key="1">
    <source>
        <dbReference type="EMBL" id="CDF38434.1"/>
    </source>
</evidence>
<organism evidence="1 2">
    <name type="scientific">Chondrus crispus</name>
    <name type="common">Carrageen Irish moss</name>
    <name type="synonym">Polymorpha crispa</name>
    <dbReference type="NCBI Taxonomy" id="2769"/>
    <lineage>
        <taxon>Eukaryota</taxon>
        <taxon>Rhodophyta</taxon>
        <taxon>Florideophyceae</taxon>
        <taxon>Rhodymeniophycidae</taxon>
        <taxon>Gigartinales</taxon>
        <taxon>Gigartinaceae</taxon>
        <taxon>Chondrus</taxon>
    </lineage>
</organism>
<dbReference type="AlphaFoldDB" id="R7QK31"/>
<sequence>MQWIVGYVRVLLTSRRQQDVQKVRRGGQRDAWARQGRMYTKAATGQDVDQKRCSKKSKL</sequence>
<protein>
    <submittedName>
        <fullName evidence="1">Uncharacterized protein</fullName>
    </submittedName>
</protein>
<gene>
    <name evidence="1" type="ORF">CHC_T00006167001</name>
</gene>
<dbReference type="Gramene" id="CDF38434">
    <property type="protein sequence ID" value="CDF38434"/>
    <property type="gene ID" value="CHC_T00006167001"/>
</dbReference>
<dbReference type="Proteomes" id="UP000012073">
    <property type="component" value="Unassembled WGS sequence"/>
</dbReference>
<accession>R7QK31</accession>
<dbReference type="KEGG" id="ccp:CHC_T00006167001"/>
<dbReference type="EMBL" id="HG001932">
    <property type="protein sequence ID" value="CDF38434.1"/>
    <property type="molecule type" value="Genomic_DNA"/>
</dbReference>
<reference evidence="2" key="1">
    <citation type="journal article" date="2013" name="Proc. Natl. Acad. Sci. U.S.A.">
        <title>Genome structure and metabolic features in the red seaweed Chondrus crispus shed light on evolution of the Archaeplastida.</title>
        <authorList>
            <person name="Collen J."/>
            <person name="Porcel B."/>
            <person name="Carre W."/>
            <person name="Ball S.G."/>
            <person name="Chaparro C."/>
            <person name="Tonon T."/>
            <person name="Barbeyron T."/>
            <person name="Michel G."/>
            <person name="Noel B."/>
            <person name="Valentin K."/>
            <person name="Elias M."/>
            <person name="Artiguenave F."/>
            <person name="Arun A."/>
            <person name="Aury J.M."/>
            <person name="Barbosa-Neto J.F."/>
            <person name="Bothwell J.H."/>
            <person name="Bouget F.Y."/>
            <person name="Brillet L."/>
            <person name="Cabello-Hurtado F."/>
            <person name="Capella-Gutierrez S."/>
            <person name="Charrier B."/>
            <person name="Cladiere L."/>
            <person name="Cock J.M."/>
            <person name="Coelho S.M."/>
            <person name="Colleoni C."/>
            <person name="Czjzek M."/>
            <person name="Da Silva C."/>
            <person name="Delage L."/>
            <person name="Denoeud F."/>
            <person name="Deschamps P."/>
            <person name="Dittami S.M."/>
            <person name="Gabaldon T."/>
            <person name="Gachon C.M."/>
            <person name="Groisillier A."/>
            <person name="Herve C."/>
            <person name="Jabbari K."/>
            <person name="Katinka M."/>
            <person name="Kloareg B."/>
            <person name="Kowalczyk N."/>
            <person name="Labadie K."/>
            <person name="Leblanc C."/>
            <person name="Lopez P.J."/>
            <person name="McLachlan D.H."/>
            <person name="Meslet-Cladiere L."/>
            <person name="Moustafa A."/>
            <person name="Nehr Z."/>
            <person name="Nyvall Collen P."/>
            <person name="Panaud O."/>
            <person name="Partensky F."/>
            <person name="Poulain J."/>
            <person name="Rensing S.A."/>
            <person name="Rousvoal S."/>
            <person name="Samson G."/>
            <person name="Symeonidi A."/>
            <person name="Weissenbach J."/>
            <person name="Zambounis A."/>
            <person name="Wincker P."/>
            <person name="Boyen C."/>
        </authorList>
    </citation>
    <scope>NUCLEOTIDE SEQUENCE [LARGE SCALE GENOMIC DNA]</scope>
    <source>
        <strain evidence="2">cv. Stackhouse</strain>
    </source>
</reference>
<proteinExistence type="predicted"/>